<comment type="caution">
    <text evidence="2">The sequence shown here is derived from an EMBL/GenBank/DDBJ whole genome shotgun (WGS) entry which is preliminary data.</text>
</comment>
<dbReference type="RefSeq" id="WP_063358141.1">
    <property type="nucleotide sequence ID" value="NZ_AQHB01000023.1"/>
</dbReference>
<dbReference type="EMBL" id="AUYB01000127">
    <property type="protein sequence ID" value="KZN32794.1"/>
    <property type="molecule type" value="Genomic_DNA"/>
</dbReference>
<dbReference type="PATRIC" id="fig|1365250.3.peg.4047"/>
<evidence type="ECO:0000256" key="1">
    <source>
        <dbReference type="SAM" id="Phobius"/>
    </source>
</evidence>
<keyword evidence="1" id="KW-1133">Transmembrane helix</keyword>
<evidence type="ECO:0008006" key="4">
    <source>
        <dbReference type="Google" id="ProtNLM"/>
    </source>
</evidence>
<accession>A0A166VHI0</accession>
<sequence length="287" mass="32534">MEELIKYFQNIYVAVYVGLLIASQFVVLAIFTLVKTQRKAARSKAGLSEHKMLSHSNELAQHRQFTKVQAWVFICQFFCLPILLCVIAYLMSEESKDIIDSLTISFLLMFFWLTFVGTDALKSLLSGFAFKVLTGFNKTIQVGDVMQIADCKGELISLDSFHAQLKQSNGYIVTFPTADMWHLRFASATSGSANAPCEIPFYLASSIFADKLQIFERRLWNELQNSRYVDLSEPIKINFKQNEGNIQISAIVHVALARNEPLFRSELCRAMLLICAKENIELANNES</sequence>
<dbReference type="AlphaFoldDB" id="A0A166VHI0"/>
<protein>
    <recommendedName>
        <fullName evidence="4">Mechanosensitive ion channel MscS</fullName>
    </recommendedName>
</protein>
<organism evidence="2 3">
    <name type="scientific">Pseudoalteromonas luteoviolacea DSM 6061</name>
    <dbReference type="NCBI Taxonomy" id="1365250"/>
    <lineage>
        <taxon>Bacteria</taxon>
        <taxon>Pseudomonadati</taxon>
        <taxon>Pseudomonadota</taxon>
        <taxon>Gammaproteobacteria</taxon>
        <taxon>Alteromonadales</taxon>
        <taxon>Pseudoalteromonadaceae</taxon>
        <taxon>Pseudoalteromonas</taxon>
    </lineage>
</organism>
<evidence type="ECO:0000313" key="2">
    <source>
        <dbReference type="EMBL" id="KZN32794.1"/>
    </source>
</evidence>
<keyword evidence="1" id="KW-0472">Membrane</keyword>
<dbReference type="Proteomes" id="UP000076643">
    <property type="component" value="Unassembled WGS sequence"/>
</dbReference>
<keyword evidence="1" id="KW-0812">Transmembrane</keyword>
<feature type="transmembrane region" description="Helical" evidence="1">
    <location>
        <begin position="12"/>
        <end position="34"/>
    </location>
</feature>
<name>A0A166VHI0_9GAMM</name>
<proteinExistence type="predicted"/>
<feature type="transmembrane region" description="Helical" evidence="1">
    <location>
        <begin position="70"/>
        <end position="90"/>
    </location>
</feature>
<gene>
    <name evidence="2" type="ORF">N475_21080</name>
</gene>
<keyword evidence="3" id="KW-1185">Reference proteome</keyword>
<reference evidence="2 3" key="1">
    <citation type="submission" date="2013-07" db="EMBL/GenBank/DDBJ databases">
        <title>Comparative Genomic and Metabolomic Analysis of Twelve Strains of Pseudoalteromonas luteoviolacea.</title>
        <authorList>
            <person name="Vynne N.G."/>
            <person name="Mansson M."/>
            <person name="Gram L."/>
        </authorList>
    </citation>
    <scope>NUCLEOTIDE SEQUENCE [LARGE SCALE GENOMIC DNA]</scope>
    <source>
        <strain evidence="2 3">DSM 6061</strain>
    </source>
</reference>
<evidence type="ECO:0000313" key="3">
    <source>
        <dbReference type="Proteomes" id="UP000076643"/>
    </source>
</evidence>
<feature type="transmembrane region" description="Helical" evidence="1">
    <location>
        <begin position="102"/>
        <end position="121"/>
    </location>
</feature>